<dbReference type="EMBL" id="JAMQKB010000002">
    <property type="protein sequence ID" value="MDC3423560.1"/>
    <property type="molecule type" value="Genomic_DNA"/>
</dbReference>
<comment type="similarity">
    <text evidence="2">Belongs to the GTP-binding SRP family.</text>
</comment>
<dbReference type="FunFam" id="3.40.50.300:FF:000695">
    <property type="entry name" value="Flagellar biosynthesis regulator FlhF"/>
    <property type="match status" value="1"/>
</dbReference>
<evidence type="ECO:0000256" key="7">
    <source>
        <dbReference type="ARBA" id="ARBA00022795"/>
    </source>
</evidence>
<keyword evidence="5" id="KW-1003">Cell membrane</keyword>
<keyword evidence="16" id="KW-0966">Cell projection</keyword>
<evidence type="ECO:0000256" key="12">
    <source>
        <dbReference type="ARBA" id="ARBA00025337"/>
    </source>
</evidence>
<keyword evidence="4" id="KW-0813">Transport</keyword>
<dbReference type="Gene3D" id="3.40.50.300">
    <property type="entry name" value="P-loop containing nucleotide triphosphate hydrolases"/>
    <property type="match status" value="1"/>
</dbReference>
<dbReference type="CDD" id="cd17873">
    <property type="entry name" value="FlhF"/>
    <property type="match status" value="1"/>
</dbReference>
<dbReference type="InterPro" id="IPR047040">
    <property type="entry name" value="FlhF__GTPase_dom"/>
</dbReference>
<evidence type="ECO:0000256" key="5">
    <source>
        <dbReference type="ARBA" id="ARBA00022475"/>
    </source>
</evidence>
<evidence type="ECO:0000313" key="17">
    <source>
        <dbReference type="Proteomes" id="UP001145050"/>
    </source>
</evidence>
<keyword evidence="10" id="KW-0472">Membrane</keyword>
<feature type="domain" description="SRP54-type proteins GTP-binding" evidence="15">
    <location>
        <begin position="177"/>
        <end position="368"/>
    </location>
</feature>
<evidence type="ECO:0000256" key="1">
    <source>
        <dbReference type="ARBA" id="ARBA00004413"/>
    </source>
</evidence>
<evidence type="ECO:0000256" key="8">
    <source>
        <dbReference type="ARBA" id="ARBA00022927"/>
    </source>
</evidence>
<keyword evidence="11" id="KW-1006">Bacterial flagellum protein export</keyword>
<reference evidence="16" key="1">
    <citation type="submission" date="2022-06" db="EMBL/GenBank/DDBJ databases">
        <title>Aquibacillus sp. a new bacterium isolated from soil saline samples.</title>
        <authorList>
            <person name="Galisteo C."/>
            <person name="De La Haba R."/>
            <person name="Sanchez-Porro C."/>
            <person name="Ventosa A."/>
        </authorList>
    </citation>
    <scope>NUCLEOTIDE SEQUENCE</scope>
    <source>
        <strain evidence="16">3ASR75-11</strain>
    </source>
</reference>
<evidence type="ECO:0000256" key="11">
    <source>
        <dbReference type="ARBA" id="ARBA00023225"/>
    </source>
</evidence>
<keyword evidence="17" id="KW-1185">Reference proteome</keyword>
<feature type="domain" description="AAA+ ATPase" evidence="14">
    <location>
        <begin position="176"/>
        <end position="345"/>
    </location>
</feature>
<evidence type="ECO:0000259" key="14">
    <source>
        <dbReference type="SMART" id="SM00382"/>
    </source>
</evidence>
<dbReference type="InterPro" id="IPR027417">
    <property type="entry name" value="P-loop_NTPase"/>
</dbReference>
<dbReference type="GO" id="GO:0015031">
    <property type="term" value="P:protein transport"/>
    <property type="evidence" value="ECO:0007669"/>
    <property type="project" value="UniProtKB-KW"/>
</dbReference>
<comment type="caution">
    <text evidence="16">The sequence shown here is derived from an EMBL/GenBank/DDBJ whole genome shotgun (WGS) entry which is preliminary data.</text>
</comment>
<dbReference type="SMART" id="SM00962">
    <property type="entry name" value="SRP54"/>
    <property type="match status" value="1"/>
</dbReference>
<dbReference type="GO" id="GO:0006614">
    <property type="term" value="P:SRP-dependent cotranslational protein targeting to membrane"/>
    <property type="evidence" value="ECO:0007669"/>
    <property type="project" value="UniProtKB-UniRule"/>
</dbReference>
<dbReference type="RefSeq" id="WP_272435288.1">
    <property type="nucleotide sequence ID" value="NZ_JAMQKB010000002.1"/>
</dbReference>
<gene>
    <name evidence="16" type="primary">flhF</name>
    <name evidence="16" type="ORF">NC797_03435</name>
</gene>
<dbReference type="SMART" id="SM00382">
    <property type="entry name" value="AAA"/>
    <property type="match status" value="1"/>
</dbReference>
<evidence type="ECO:0000256" key="2">
    <source>
        <dbReference type="ARBA" id="ARBA00008531"/>
    </source>
</evidence>
<dbReference type="GO" id="GO:0005047">
    <property type="term" value="F:signal recognition particle binding"/>
    <property type="evidence" value="ECO:0007669"/>
    <property type="project" value="TreeGrafter"/>
</dbReference>
<dbReference type="PANTHER" id="PTHR43134:SF3">
    <property type="entry name" value="FLAGELLAR BIOSYNTHESIS PROTEIN FLHF"/>
    <property type="match status" value="1"/>
</dbReference>
<evidence type="ECO:0000313" key="16">
    <source>
        <dbReference type="EMBL" id="MDC3423560.1"/>
    </source>
</evidence>
<evidence type="ECO:0000256" key="3">
    <source>
        <dbReference type="ARBA" id="ARBA00014919"/>
    </source>
</evidence>
<protein>
    <recommendedName>
        <fullName evidence="3 13">Flagellar biosynthesis protein FlhF</fullName>
    </recommendedName>
</protein>
<evidence type="ECO:0000256" key="6">
    <source>
        <dbReference type="ARBA" id="ARBA00022741"/>
    </source>
</evidence>
<keyword evidence="7" id="KW-1005">Bacterial flagellum biogenesis</keyword>
<dbReference type="Proteomes" id="UP001145050">
    <property type="component" value="Unassembled WGS sequence"/>
</dbReference>
<dbReference type="Gene3D" id="1.20.120.1380">
    <property type="entry name" value="Flagellar FlhF biosynthesis protein, N domain"/>
    <property type="match status" value="1"/>
</dbReference>
<dbReference type="GO" id="GO:0003924">
    <property type="term" value="F:GTPase activity"/>
    <property type="evidence" value="ECO:0007669"/>
    <property type="project" value="UniProtKB-UniRule"/>
</dbReference>
<comment type="subcellular location">
    <subcellularLocation>
        <location evidence="1">Cell membrane</location>
        <topology evidence="1">Peripheral membrane protein</topology>
        <orientation evidence="1">Cytoplasmic side</orientation>
    </subcellularLocation>
</comment>
<dbReference type="AlphaFoldDB" id="A0A9X3WPQ9"/>
<keyword evidence="16" id="KW-0282">Flagellum</keyword>
<dbReference type="GO" id="GO:0044781">
    <property type="term" value="P:bacterial-type flagellum organization"/>
    <property type="evidence" value="ECO:0007669"/>
    <property type="project" value="UniProtKB-UniRule"/>
</dbReference>
<dbReference type="GO" id="GO:0005525">
    <property type="term" value="F:GTP binding"/>
    <property type="evidence" value="ECO:0007669"/>
    <property type="project" value="UniProtKB-UniRule"/>
</dbReference>
<sequence>MKVKKIVAPTMTEAMKRVRKEFGADAVILNSKEIVEGGFLGFFKKRNIQLIAAMDPQPKRTETTNTIQKVSKPTKASQAVLNENNGDVVREIRELKKWIEKHTIQQNVIQYGDFDTIFKFLLEQEVNPEIAGKITKNVMQETLKHGQDSESQMRTALKQEIKKQLANCTFGGIRYDKKFVHLVGPTGVGKTTTIAKIAAESVLKDKKKVAFITTDTYRIAAIDQLKTYAKILDVPIEIAYNLEDYRNAKQRFKDYDLVLVDTAGRNFRDPLYVEELRNMFDFDKEFETYLVLSLTTKQSDLENIYSQFHNIPIGQLIFTKSDETSQYGSILNLCISHQVGISYITNGQDVPDDIKEIRVDSLSEMLVGDYQHE</sequence>
<evidence type="ECO:0000256" key="13">
    <source>
        <dbReference type="NCBIfam" id="TIGR03499"/>
    </source>
</evidence>
<dbReference type="PANTHER" id="PTHR43134">
    <property type="entry name" value="SIGNAL RECOGNITION PARTICLE RECEPTOR SUBUNIT ALPHA"/>
    <property type="match status" value="1"/>
</dbReference>
<evidence type="ECO:0000256" key="4">
    <source>
        <dbReference type="ARBA" id="ARBA00022448"/>
    </source>
</evidence>
<dbReference type="NCBIfam" id="TIGR03499">
    <property type="entry name" value="FlhF"/>
    <property type="match status" value="1"/>
</dbReference>
<dbReference type="InterPro" id="IPR020006">
    <property type="entry name" value="FlhF"/>
</dbReference>
<dbReference type="InterPro" id="IPR000897">
    <property type="entry name" value="SRP54_GTPase_dom"/>
</dbReference>
<evidence type="ECO:0000259" key="15">
    <source>
        <dbReference type="SMART" id="SM00962"/>
    </source>
</evidence>
<keyword evidence="8" id="KW-0653">Protein transport</keyword>
<dbReference type="GO" id="GO:0005886">
    <property type="term" value="C:plasma membrane"/>
    <property type="evidence" value="ECO:0007669"/>
    <property type="project" value="UniProtKB-SubCell"/>
</dbReference>
<keyword evidence="9" id="KW-0342">GTP-binding</keyword>
<keyword evidence="16" id="KW-0969">Cilium</keyword>
<keyword evidence="6" id="KW-0547">Nucleotide-binding</keyword>
<organism evidence="16 17">
    <name type="scientific">Terrihalobacillus insolitus</name>
    <dbReference type="NCBI Taxonomy" id="2950438"/>
    <lineage>
        <taxon>Bacteria</taxon>
        <taxon>Bacillati</taxon>
        <taxon>Bacillota</taxon>
        <taxon>Bacilli</taxon>
        <taxon>Bacillales</taxon>
        <taxon>Bacillaceae</taxon>
        <taxon>Terrihalobacillus</taxon>
    </lineage>
</organism>
<evidence type="ECO:0000256" key="10">
    <source>
        <dbReference type="ARBA" id="ARBA00023136"/>
    </source>
</evidence>
<proteinExistence type="inferred from homology"/>
<comment type="function">
    <text evidence="12">Necessary for flagellar biosynthesis. May be involved in translocation of the flagellum.</text>
</comment>
<dbReference type="SUPFAM" id="SSF52540">
    <property type="entry name" value="P-loop containing nucleoside triphosphate hydrolases"/>
    <property type="match status" value="1"/>
</dbReference>
<evidence type="ECO:0000256" key="9">
    <source>
        <dbReference type="ARBA" id="ARBA00023134"/>
    </source>
</evidence>
<dbReference type="InterPro" id="IPR003593">
    <property type="entry name" value="AAA+_ATPase"/>
</dbReference>
<accession>A0A9X3WPQ9</accession>
<dbReference type="Pfam" id="PF00448">
    <property type="entry name" value="SRP54"/>
    <property type="match status" value="1"/>
</dbReference>
<name>A0A9X3WPQ9_9BACI</name>